<dbReference type="InterPro" id="IPR035919">
    <property type="entry name" value="EAL_sf"/>
</dbReference>
<name>A0ABX0AEP3_9GAMM</name>
<dbReference type="EMBL" id="QOVG01000005">
    <property type="protein sequence ID" value="NDK39067.1"/>
    <property type="molecule type" value="Genomic_DNA"/>
</dbReference>
<dbReference type="PANTHER" id="PTHR33121">
    <property type="entry name" value="CYCLIC DI-GMP PHOSPHODIESTERASE PDEF"/>
    <property type="match status" value="1"/>
</dbReference>
<dbReference type="CDD" id="cd01948">
    <property type="entry name" value="EAL"/>
    <property type="match status" value="1"/>
</dbReference>
<dbReference type="PANTHER" id="PTHR33121:SF15">
    <property type="entry name" value="BLUE LIGHT- AND TEMPERATURE-REGULATED ANTIREPRESSOR BLUF"/>
    <property type="match status" value="1"/>
</dbReference>
<dbReference type="SMART" id="SM00052">
    <property type="entry name" value="EAL"/>
    <property type="match status" value="1"/>
</dbReference>
<proteinExistence type="predicted"/>
<sequence length="234" mass="25598">MAFQPILDATTREVYAYEALVRGANGEGAAEVIAGVRPEQMYRFDQTCRVQAISTAARLGMGARLSINFNPNAVYEPATCIRLTLAAAKMSGFDTGRLIFEVTEAERVRDGSHLVKIFRDYQQRGFMTAIDDFGAGYAGLNLLAEFQPDLVKLDMALVRGIDQSAVRRTIVAGIVAICAGLRCRVLAEGVETQAEYRVLRTLGIELFQGYLFARPQLEALPVVDAALWEALEAG</sequence>
<gene>
    <name evidence="2" type="ORF">DT603_09465</name>
</gene>
<dbReference type="SUPFAM" id="SSF141868">
    <property type="entry name" value="EAL domain-like"/>
    <property type="match status" value="1"/>
</dbReference>
<dbReference type="Proteomes" id="UP001429354">
    <property type="component" value="Unassembled WGS sequence"/>
</dbReference>
<dbReference type="Pfam" id="PF00563">
    <property type="entry name" value="EAL"/>
    <property type="match status" value="1"/>
</dbReference>
<dbReference type="InterPro" id="IPR001633">
    <property type="entry name" value="EAL_dom"/>
</dbReference>
<keyword evidence="3" id="KW-1185">Reference proteome</keyword>
<reference evidence="2 3" key="1">
    <citation type="submission" date="2018-07" db="EMBL/GenBank/DDBJ databases">
        <title>Whole genome Sequencing of Pseudoxanthomonas gei KCTC 32298 (T).</title>
        <authorList>
            <person name="Kumar S."/>
            <person name="Bansal K."/>
            <person name="Kaur A."/>
            <person name="Patil P."/>
            <person name="Sharma S."/>
            <person name="Patil P.B."/>
        </authorList>
    </citation>
    <scope>NUCLEOTIDE SEQUENCE [LARGE SCALE GENOMIC DNA]</scope>
    <source>
        <strain evidence="2 3">KCTC 32298</strain>
    </source>
</reference>
<organism evidence="2 3">
    <name type="scientific">Pseudoxanthomonas gei</name>
    <dbReference type="NCBI Taxonomy" id="1383030"/>
    <lineage>
        <taxon>Bacteria</taxon>
        <taxon>Pseudomonadati</taxon>
        <taxon>Pseudomonadota</taxon>
        <taxon>Gammaproteobacteria</taxon>
        <taxon>Lysobacterales</taxon>
        <taxon>Lysobacteraceae</taxon>
        <taxon>Pseudoxanthomonas</taxon>
    </lineage>
</organism>
<dbReference type="InterPro" id="IPR050706">
    <property type="entry name" value="Cyclic-di-GMP_PDE-like"/>
</dbReference>
<evidence type="ECO:0000259" key="1">
    <source>
        <dbReference type="PROSITE" id="PS50883"/>
    </source>
</evidence>
<accession>A0ABX0AEP3</accession>
<evidence type="ECO:0000313" key="3">
    <source>
        <dbReference type="Proteomes" id="UP001429354"/>
    </source>
</evidence>
<comment type="caution">
    <text evidence="2">The sequence shown here is derived from an EMBL/GenBank/DDBJ whole genome shotgun (WGS) entry which is preliminary data.</text>
</comment>
<protein>
    <submittedName>
        <fullName evidence="2">EAL domain-containing protein</fullName>
    </submittedName>
</protein>
<dbReference type="PROSITE" id="PS50883">
    <property type="entry name" value="EAL"/>
    <property type="match status" value="1"/>
</dbReference>
<dbReference type="Gene3D" id="3.20.20.450">
    <property type="entry name" value="EAL domain"/>
    <property type="match status" value="1"/>
</dbReference>
<feature type="domain" description="EAL" evidence="1">
    <location>
        <begin position="1"/>
        <end position="229"/>
    </location>
</feature>
<evidence type="ECO:0000313" key="2">
    <source>
        <dbReference type="EMBL" id="NDK39067.1"/>
    </source>
</evidence>